<dbReference type="Pfam" id="PF04046">
    <property type="entry name" value="PSP"/>
    <property type="match status" value="1"/>
</dbReference>
<evidence type="ECO:0000259" key="2">
    <source>
        <dbReference type="Pfam" id="PF04037"/>
    </source>
</evidence>
<feature type="region of interest" description="Disordered" evidence="1">
    <location>
        <begin position="1"/>
        <end position="32"/>
    </location>
</feature>
<evidence type="ECO:0000313" key="5">
    <source>
        <dbReference type="Proteomes" id="UP001057375"/>
    </source>
</evidence>
<evidence type="ECO:0008006" key="6">
    <source>
        <dbReference type="Google" id="ProtNLM"/>
    </source>
</evidence>
<keyword evidence="5" id="KW-1185">Reference proteome</keyword>
<evidence type="ECO:0000256" key="1">
    <source>
        <dbReference type="SAM" id="MobiDB-lite"/>
    </source>
</evidence>
<protein>
    <recommendedName>
        <fullName evidence="6">PSP proline-rich domain-containing protein</fullName>
    </recommendedName>
</protein>
<feature type="compositionally biased region" description="Basic residues" evidence="1">
    <location>
        <begin position="1"/>
        <end position="10"/>
    </location>
</feature>
<feature type="region of interest" description="Disordered" evidence="1">
    <location>
        <begin position="428"/>
        <end position="478"/>
    </location>
</feature>
<feature type="region of interest" description="Disordered" evidence="1">
    <location>
        <begin position="349"/>
        <end position="379"/>
    </location>
</feature>
<feature type="domain" description="DUF382" evidence="2">
    <location>
        <begin position="210"/>
        <end position="332"/>
    </location>
</feature>
<reference evidence="4" key="1">
    <citation type="submission" date="2022-03" db="EMBL/GenBank/DDBJ databases">
        <title>Draft genome sequence of Aduncisulcus paluster, a free-living microaerophilic Fornicata.</title>
        <authorList>
            <person name="Yuyama I."/>
            <person name="Kume K."/>
            <person name="Tamura T."/>
            <person name="Inagaki Y."/>
            <person name="Hashimoto T."/>
        </authorList>
    </citation>
    <scope>NUCLEOTIDE SEQUENCE</scope>
    <source>
        <strain evidence="4">NY0171</strain>
    </source>
</reference>
<feature type="compositionally biased region" description="Low complexity" evidence="1">
    <location>
        <begin position="445"/>
        <end position="458"/>
    </location>
</feature>
<dbReference type="InterPro" id="IPR006568">
    <property type="entry name" value="PSP_pro-rich"/>
</dbReference>
<dbReference type="Pfam" id="PF04037">
    <property type="entry name" value="DUF382"/>
    <property type="match status" value="2"/>
</dbReference>
<feature type="domain" description="PSP proline-rich" evidence="3">
    <location>
        <begin position="479"/>
        <end position="507"/>
    </location>
</feature>
<organism evidence="4 5">
    <name type="scientific">Aduncisulcus paluster</name>
    <dbReference type="NCBI Taxonomy" id="2918883"/>
    <lineage>
        <taxon>Eukaryota</taxon>
        <taxon>Metamonada</taxon>
        <taxon>Carpediemonas-like organisms</taxon>
        <taxon>Aduncisulcus</taxon>
    </lineage>
</organism>
<dbReference type="Proteomes" id="UP001057375">
    <property type="component" value="Unassembled WGS sequence"/>
</dbReference>
<comment type="caution">
    <text evidence="4">The sequence shown here is derived from an EMBL/GenBank/DDBJ whole genome shotgun (WGS) entry which is preliminary data.</text>
</comment>
<dbReference type="InterPro" id="IPR007180">
    <property type="entry name" value="DUF382"/>
</dbReference>
<feature type="domain" description="DUF382" evidence="2">
    <location>
        <begin position="117"/>
        <end position="205"/>
    </location>
</feature>
<proteinExistence type="predicted"/>
<feature type="compositionally biased region" description="Basic and acidic residues" evidence="1">
    <location>
        <begin position="62"/>
        <end position="79"/>
    </location>
</feature>
<accession>A0ABQ5KU06</accession>
<dbReference type="EMBL" id="BQXS01011100">
    <property type="protein sequence ID" value="GKT35947.1"/>
    <property type="molecule type" value="Genomic_DNA"/>
</dbReference>
<evidence type="ECO:0000313" key="4">
    <source>
        <dbReference type="EMBL" id="GKT35947.1"/>
    </source>
</evidence>
<feature type="region of interest" description="Disordered" evidence="1">
    <location>
        <begin position="58"/>
        <end position="91"/>
    </location>
</feature>
<name>A0ABQ5KU06_9EUKA</name>
<feature type="compositionally biased region" description="Low complexity" evidence="1">
    <location>
        <begin position="349"/>
        <end position="366"/>
    </location>
</feature>
<sequence length="575" mass="65473">MGKRRHKKKKNEIDPIRQLLIKKRATNPAELPKVEKEPAIEYTKEDIQILKRIEEAQSLQQRSKEMSSADRQGSIEKPHISHSQTYKQQKYHGLSNKQLKELRLSALPKLKLLAPRHEVVEIHDVSAADPTFLVKMKSIRNSVPVPGHWLQKRRYLQNTRGIQRIPFQIPPYIESTGISKVRGKTDVNVRQSLKEQAREHVNPHTDPPRHEVVEIHDVSAADPTFLVKMKSIRNSVPVPGHWLQKRRYLQNTRGIQRIPFQIPPYIESTGISKVRGKTDVNVRQSLKEQAREHVNPHTDRLYVDYSLLKEAFTHHMSLPHLSRHGDMFYLGKKDADNYLIDEARAMGQSSSSSSSFTASSDTASSFKEGYDDDQGDHRRDDTLAITQVARWRKSPDLFAPGRLSNRLREALGMRRKDKQQPAALKMLSYDKDRGMNKGTSHTDPSVASGSSSSPSAASSRKHHEVSHSVSINSLRPSLPPQPPPFLFNMQRYGPPPSYSYLLVPGVNCAIPKGCAYGFYDGGWGEHPKDPTTGEKKVMEKERKEIVEKETEYYQGVEGKRWGESEDLGDDELSEF</sequence>
<dbReference type="InterPro" id="IPR052584">
    <property type="entry name" value="U2_snRNP_Complex_Component"/>
</dbReference>
<dbReference type="PANTHER" id="PTHR12785:SF6">
    <property type="entry name" value="SPLICING FACTOR 3B SUBUNIT 2"/>
    <property type="match status" value="1"/>
</dbReference>
<evidence type="ECO:0000259" key="3">
    <source>
        <dbReference type="Pfam" id="PF04046"/>
    </source>
</evidence>
<gene>
    <name evidence="4" type="ORF">ADUPG1_009003</name>
</gene>
<dbReference type="PANTHER" id="PTHR12785">
    <property type="entry name" value="SPLICING FACTOR 3B"/>
    <property type="match status" value="1"/>
</dbReference>